<dbReference type="OrthoDB" id="9989223at2759"/>
<gene>
    <name evidence="2" type="ORF">KIPB_009213</name>
</gene>
<dbReference type="InterPro" id="IPR051082">
    <property type="entry name" value="Pentapeptide-BTB/POZ_domain"/>
</dbReference>
<dbReference type="PANTHER" id="PTHR14136:SF17">
    <property type="entry name" value="BTB_POZ DOMAIN-CONTAINING PROTEIN KCTD9"/>
    <property type="match status" value="1"/>
</dbReference>
<comment type="caution">
    <text evidence="2">The sequence shown here is derived from an EMBL/GenBank/DDBJ whole genome shotgun (WGS) entry which is preliminary data.</text>
</comment>
<accession>A0A9K3D394</accession>
<evidence type="ECO:0000313" key="3">
    <source>
        <dbReference type="Proteomes" id="UP000265618"/>
    </source>
</evidence>
<dbReference type="InterPro" id="IPR001646">
    <property type="entry name" value="5peptide_repeat"/>
</dbReference>
<dbReference type="EMBL" id="BDIP01003061">
    <property type="protein sequence ID" value="GIQ87216.1"/>
    <property type="molecule type" value="Genomic_DNA"/>
</dbReference>
<evidence type="ECO:0000256" key="1">
    <source>
        <dbReference type="SAM" id="MobiDB-lite"/>
    </source>
</evidence>
<protein>
    <submittedName>
        <fullName evidence="2">Uncharacterized protein</fullName>
    </submittedName>
</protein>
<evidence type="ECO:0000313" key="2">
    <source>
        <dbReference type="EMBL" id="GIQ87216.1"/>
    </source>
</evidence>
<keyword evidence="3" id="KW-1185">Reference proteome</keyword>
<organism evidence="2 3">
    <name type="scientific">Kipferlia bialata</name>
    <dbReference type="NCBI Taxonomy" id="797122"/>
    <lineage>
        <taxon>Eukaryota</taxon>
        <taxon>Metamonada</taxon>
        <taxon>Carpediemonas-like organisms</taxon>
        <taxon>Kipferlia</taxon>
    </lineage>
</organism>
<dbReference type="AlphaFoldDB" id="A0A9K3D394"/>
<sequence>MANLLDVRIELGGRGEIARFQCPTDTHPSTPLSELVDPIWDRLIQETAEVSDSDTDASEVDQDMDEQPPYSLWTAGTFHPVPIDTPIGMLQALVPPNSVQPLSLLLQTYSEPTHDYTVTPLMDMQFPQPVIQDVVHLPGLRVDLASAILPTSPSATRGPITLLSPCRSTVVTLVRMSDCTDREGNIIIATHRVIDCVCVASVPTDAVGLCTSGRQFHLLALKSTSEETGITPTVYGIRRQGAVVQWIPVDVCISDSVREVLTAADPHPSAHVCGRDSADGSLVIGLVTGGAMSHIVRLGYSAGIGLALTLICTLSTPLSVPNGAALSVCGGTGLVNADEPAVGTQISLRSGSSYPSGVSVPCQTICPVGTLFSEQGKVSVCVGGTCVRVAVGEVSEYAVCDKALLYSDKGGTIHMTDLGVYARTPQLPRANPSQYNPNPLTPAWLGDYMATAPFPPSLICEYGISILTFALGVGERGERGDVVGVAEYNLTECRWRVVIDPGNRPTQPLLSRECVAVNNCVYARVTGVLMRVDIDLSEFSLTPFPLSGSPLCGTDDQSVVLPTPSGNLLLREFPPSTIGQFTVVLNGFDTALGECVGGTCVQGAVSVDGRVHSVSGCVWSEMDAAPPAKRSLPASVRVQVSSLPDLHKALAVSTPGVDVSSLNVGTYLEGHTLNDWNICGCQVTSLRGSPLSGCAFKECHMATADMTRAVLRGCTLSNCNLSCARFDDAHLVDVTLSDCNQTGTLFAGASLSGTNSGFHYRDKVNRTLTSADFEHDTDSEHHSTLWDVSGSTVEGCDLSGTDSLSVQQLSSLCGITRCTLRNRDLRGLDASDMDLAYTDLTGCNLSGVNFHGASLKYATLDGVSLVGCTGLNVDHFNDAMSVTGANLRGLDMSGWDLSGVDLSGCDLTGCMVEGTTLASGYLEGARLPWAVGEGHLGADIIPVEPHFTRTEYSTHNTISGFAMDGERHTFQIVVPSDTTYFELYTEGCSVGTPEMPEPLCRVEPHPRVPHQPILARQIDCVRVGTTLTLTGSMYCFVSSSNKGPCVIECTEGAPATIDIVVWADDISEWITSPSVTLQSRDLDYGDDFHPCHGDHSELDFDTDTSYAESDPEPESEGSLSS</sequence>
<feature type="region of interest" description="Disordered" evidence="1">
    <location>
        <begin position="1096"/>
        <end position="1121"/>
    </location>
</feature>
<proteinExistence type="predicted"/>
<reference evidence="2 3" key="1">
    <citation type="journal article" date="2018" name="PLoS ONE">
        <title>The draft genome of Kipferlia bialata reveals reductive genome evolution in fornicate parasites.</title>
        <authorList>
            <person name="Tanifuji G."/>
            <person name="Takabayashi S."/>
            <person name="Kume K."/>
            <person name="Takagi M."/>
            <person name="Nakayama T."/>
            <person name="Kamikawa R."/>
            <person name="Inagaki Y."/>
            <person name="Hashimoto T."/>
        </authorList>
    </citation>
    <scope>NUCLEOTIDE SEQUENCE [LARGE SCALE GENOMIC DNA]</scope>
    <source>
        <strain evidence="2">NY0173</strain>
    </source>
</reference>
<dbReference type="Pfam" id="PF00805">
    <property type="entry name" value="Pentapeptide"/>
    <property type="match status" value="3"/>
</dbReference>
<name>A0A9K3D394_9EUKA</name>
<dbReference type="Proteomes" id="UP000265618">
    <property type="component" value="Unassembled WGS sequence"/>
</dbReference>
<dbReference type="Gene3D" id="2.160.20.80">
    <property type="entry name" value="E3 ubiquitin-protein ligase SopA"/>
    <property type="match status" value="3"/>
</dbReference>
<dbReference type="SUPFAM" id="SSF141571">
    <property type="entry name" value="Pentapeptide repeat-like"/>
    <property type="match status" value="2"/>
</dbReference>
<dbReference type="PANTHER" id="PTHR14136">
    <property type="entry name" value="BTB_POZ DOMAIN-CONTAINING PROTEIN KCTD9"/>
    <property type="match status" value="1"/>
</dbReference>